<evidence type="ECO:0000259" key="17">
    <source>
        <dbReference type="Pfam" id="PF01433"/>
    </source>
</evidence>
<dbReference type="GO" id="GO:0042277">
    <property type="term" value="F:peptide binding"/>
    <property type="evidence" value="ECO:0007669"/>
    <property type="project" value="TreeGrafter"/>
</dbReference>
<dbReference type="InterPro" id="IPR045357">
    <property type="entry name" value="Aminopeptidase_N-like_N"/>
</dbReference>
<evidence type="ECO:0000256" key="13">
    <source>
        <dbReference type="ARBA" id="ARBA00023288"/>
    </source>
</evidence>
<keyword evidence="21" id="KW-1185">Reference proteome</keyword>
<dbReference type="PRINTS" id="PR00756">
    <property type="entry name" value="ALADIPTASE"/>
</dbReference>
<evidence type="ECO:0000259" key="19">
    <source>
        <dbReference type="Pfam" id="PF17900"/>
    </source>
</evidence>
<evidence type="ECO:0000313" key="20">
    <source>
        <dbReference type="EnsemblMetazoa" id="XP_029343988.1"/>
    </source>
</evidence>
<dbReference type="PANTHER" id="PTHR11533:SF294">
    <property type="entry name" value="THYROTROPIN-RELEASING HORMONE-DEGRADING ECTOENZYME"/>
    <property type="match status" value="1"/>
</dbReference>
<dbReference type="FunFam" id="2.60.40.1910:FF:000008">
    <property type="entry name" value="Aminopeptidase"/>
    <property type="match status" value="1"/>
</dbReference>
<dbReference type="GO" id="GO:0005886">
    <property type="term" value="C:plasma membrane"/>
    <property type="evidence" value="ECO:0007669"/>
    <property type="project" value="UniProtKB-SubCell"/>
</dbReference>
<evidence type="ECO:0000256" key="6">
    <source>
        <dbReference type="ARBA" id="ARBA00022723"/>
    </source>
</evidence>
<dbReference type="InterPro" id="IPR027268">
    <property type="entry name" value="Peptidase_M4/M1_CTD_sf"/>
</dbReference>
<reference evidence="21" key="1">
    <citation type="submission" date="2010-06" db="EMBL/GenBank/DDBJ databases">
        <authorList>
            <person name="Jiang H."/>
            <person name="Abraham K."/>
            <person name="Ali S."/>
            <person name="Alsbrooks S.L."/>
            <person name="Anim B.N."/>
            <person name="Anosike U.S."/>
            <person name="Attaway T."/>
            <person name="Bandaranaike D.P."/>
            <person name="Battles P.K."/>
            <person name="Bell S.N."/>
            <person name="Bell A.V."/>
            <person name="Beltran B."/>
            <person name="Bickham C."/>
            <person name="Bustamante Y."/>
            <person name="Caleb T."/>
            <person name="Canada A."/>
            <person name="Cardenas V."/>
            <person name="Carter K."/>
            <person name="Chacko J."/>
            <person name="Chandrabose M.N."/>
            <person name="Chavez D."/>
            <person name="Chavez A."/>
            <person name="Chen L."/>
            <person name="Chu H.-S."/>
            <person name="Claassen K.J."/>
            <person name="Cockrell R."/>
            <person name="Collins M."/>
            <person name="Cooper J.A."/>
            <person name="Cree A."/>
            <person name="Curry S.M."/>
            <person name="Da Y."/>
            <person name="Dao M.D."/>
            <person name="Das B."/>
            <person name="Davila M.-L."/>
            <person name="Davy-Carroll L."/>
            <person name="Denson S."/>
            <person name="Dinh H."/>
            <person name="Ebong V.E."/>
            <person name="Edwards J.R."/>
            <person name="Egan A."/>
            <person name="El-Daye J."/>
            <person name="Escobedo L."/>
            <person name="Fernandez S."/>
            <person name="Fernando P.R."/>
            <person name="Flagg N."/>
            <person name="Forbes L.D."/>
            <person name="Fowler R.G."/>
            <person name="Fu Q."/>
            <person name="Gabisi R.A."/>
            <person name="Ganer J."/>
            <person name="Garbino Pronczuk A."/>
            <person name="Garcia R.M."/>
            <person name="Garner T."/>
            <person name="Garrett T.E."/>
            <person name="Gonzalez D.A."/>
            <person name="Hamid H."/>
            <person name="Hawkins E.S."/>
            <person name="Hirani K."/>
            <person name="Hogues M.E."/>
            <person name="Hollins B."/>
            <person name="Hsiao C.-H."/>
            <person name="Jabil R."/>
            <person name="James M.L."/>
            <person name="Jhangiani S.N."/>
            <person name="Johnson B."/>
            <person name="Johnson Q."/>
            <person name="Joshi V."/>
            <person name="Kalu J.B."/>
            <person name="Kam C."/>
            <person name="Kashfia A."/>
            <person name="Keebler J."/>
            <person name="Kisamo H."/>
            <person name="Kovar C.L."/>
            <person name="Lago L.A."/>
            <person name="Lai C.-Y."/>
            <person name="Laidlaw J."/>
            <person name="Lara F."/>
            <person name="Le T.-K."/>
            <person name="Lee S.L."/>
            <person name="Legall F.H."/>
            <person name="Lemon S.J."/>
            <person name="Lewis L.R."/>
            <person name="Li B."/>
            <person name="Liu Y."/>
            <person name="Liu Y.-S."/>
            <person name="Lopez J."/>
            <person name="Lozado R.J."/>
            <person name="Lu J."/>
            <person name="Madu R.C."/>
            <person name="Maheshwari M."/>
            <person name="Maheshwari R."/>
            <person name="Malloy K."/>
            <person name="Martinez E."/>
            <person name="Mathew T."/>
            <person name="Mercado I.C."/>
            <person name="Mercado C."/>
            <person name="Meyer B."/>
            <person name="Montgomery K."/>
            <person name="Morgan M.B."/>
            <person name="Munidasa M."/>
            <person name="Nazareth L.V."/>
            <person name="Nelson J."/>
            <person name="Ng B.M."/>
            <person name="Nguyen N.B."/>
            <person name="Nguyen P.Q."/>
            <person name="Nguyen T."/>
            <person name="Obregon M."/>
            <person name="Okwuonu G.O."/>
            <person name="Onwere C.G."/>
            <person name="Orozco G."/>
            <person name="Parra A."/>
            <person name="Patel S."/>
            <person name="Patil S."/>
            <person name="Perez A."/>
            <person name="Perez Y."/>
            <person name="Pham C."/>
            <person name="Primus E.L."/>
            <person name="Pu L.-L."/>
            <person name="Puazo M."/>
            <person name="Qin X."/>
            <person name="Quiroz J.B."/>
            <person name="Reese J."/>
            <person name="Richards S."/>
            <person name="Rives C.M."/>
            <person name="Robberts R."/>
            <person name="Ruiz S.J."/>
            <person name="Ruiz M.J."/>
            <person name="Santibanez J."/>
            <person name="Schneider B.W."/>
            <person name="Sisson I."/>
            <person name="Smith M."/>
            <person name="Sodergren E."/>
            <person name="Song X.-Z."/>
            <person name="Song B.B."/>
            <person name="Summersgill H."/>
            <person name="Thelus R."/>
            <person name="Thornton R.D."/>
            <person name="Trejos Z.Y."/>
            <person name="Usmani K."/>
            <person name="Vattathil S."/>
            <person name="Villasana D."/>
            <person name="Walker D.L."/>
            <person name="Wang S."/>
            <person name="Wang K."/>
            <person name="White C.S."/>
            <person name="Williams A.C."/>
            <person name="Williamson J."/>
            <person name="Wilson K."/>
            <person name="Woghiren I.O."/>
            <person name="Woodworth J.R."/>
            <person name="Worley K.C."/>
            <person name="Wright R.A."/>
            <person name="Wu W."/>
            <person name="Young L."/>
            <person name="Zhang L."/>
            <person name="Zhang J."/>
            <person name="Zhu Y."/>
            <person name="Muzny D.M."/>
            <person name="Weinstock G."/>
            <person name="Gibbs R.A."/>
        </authorList>
    </citation>
    <scope>NUCLEOTIDE SEQUENCE [LARGE SCALE GENOMIC DNA]</scope>
    <source>
        <strain evidence="21">LSR1</strain>
    </source>
</reference>
<evidence type="ECO:0000256" key="14">
    <source>
        <dbReference type="PIRSR" id="PIRSR634016-3"/>
    </source>
</evidence>
<dbReference type="PANTHER" id="PTHR11533">
    <property type="entry name" value="PROTEASE M1 ZINC METALLOPROTEASE"/>
    <property type="match status" value="1"/>
</dbReference>
<protein>
    <recommendedName>
        <fullName evidence="22">Aminopeptidase</fullName>
    </recommendedName>
</protein>
<dbReference type="Gene3D" id="1.10.390.10">
    <property type="entry name" value="Neutral Protease Domain 2"/>
    <property type="match status" value="1"/>
</dbReference>
<dbReference type="SUPFAM" id="SSF63737">
    <property type="entry name" value="Leukotriene A4 hydrolase N-terminal domain"/>
    <property type="match status" value="1"/>
</dbReference>
<dbReference type="Proteomes" id="UP000007819">
    <property type="component" value="Chromosome A1"/>
</dbReference>
<keyword evidence="4" id="KW-0336">GPI-anchor</keyword>
<dbReference type="GO" id="GO:0005737">
    <property type="term" value="C:cytoplasm"/>
    <property type="evidence" value="ECO:0007669"/>
    <property type="project" value="TreeGrafter"/>
</dbReference>
<keyword evidence="7 16" id="KW-0732">Signal</keyword>
<keyword evidence="8" id="KW-0378">Hydrolase</keyword>
<dbReference type="InterPro" id="IPR034016">
    <property type="entry name" value="M1_APN-typ"/>
</dbReference>
<dbReference type="RefSeq" id="XP_029343988.1">
    <property type="nucleotide sequence ID" value="XM_029488128.1"/>
</dbReference>
<dbReference type="GO" id="GO:0006508">
    <property type="term" value="P:proteolysis"/>
    <property type="evidence" value="ECO:0007669"/>
    <property type="project" value="UniProtKB-KW"/>
</dbReference>
<dbReference type="GeneID" id="115033054"/>
<keyword evidence="10" id="KW-0482">Metalloprotease</keyword>
<dbReference type="Gene3D" id="1.25.50.20">
    <property type="match status" value="1"/>
</dbReference>
<accession>A0A8R2JPN7</accession>
<evidence type="ECO:0000313" key="21">
    <source>
        <dbReference type="Proteomes" id="UP000007819"/>
    </source>
</evidence>
<dbReference type="OrthoDB" id="10031169at2759"/>
<dbReference type="EnsemblMetazoa" id="XM_029488128.1">
    <property type="protein sequence ID" value="XP_029343988.1"/>
    <property type="gene ID" value="LOC115033054"/>
</dbReference>
<evidence type="ECO:0000256" key="9">
    <source>
        <dbReference type="ARBA" id="ARBA00022833"/>
    </source>
</evidence>
<proteinExistence type="inferred from homology"/>
<comment type="subcellular location">
    <subcellularLocation>
        <location evidence="1">Cell membrane</location>
        <topology evidence="1">Lipid-anchor</topology>
        <topology evidence="1">GPI-anchor</topology>
    </subcellularLocation>
</comment>
<dbReference type="Pfam" id="PF01433">
    <property type="entry name" value="Peptidase_M1"/>
    <property type="match status" value="1"/>
</dbReference>
<keyword evidence="11" id="KW-0472">Membrane</keyword>
<feature type="domain" description="ERAP1-like C-terminal" evidence="18">
    <location>
        <begin position="567"/>
        <end position="880"/>
    </location>
</feature>
<organism evidence="20 21">
    <name type="scientific">Acyrthosiphon pisum</name>
    <name type="common">Pea aphid</name>
    <dbReference type="NCBI Taxonomy" id="7029"/>
    <lineage>
        <taxon>Eukaryota</taxon>
        <taxon>Metazoa</taxon>
        <taxon>Ecdysozoa</taxon>
        <taxon>Arthropoda</taxon>
        <taxon>Hexapoda</taxon>
        <taxon>Insecta</taxon>
        <taxon>Pterygota</taxon>
        <taxon>Neoptera</taxon>
        <taxon>Paraneoptera</taxon>
        <taxon>Hemiptera</taxon>
        <taxon>Sternorrhyncha</taxon>
        <taxon>Aphidomorpha</taxon>
        <taxon>Aphidoidea</taxon>
        <taxon>Aphididae</taxon>
        <taxon>Macrosiphini</taxon>
        <taxon>Acyrthosiphon</taxon>
    </lineage>
</organism>
<dbReference type="GO" id="GO:0070006">
    <property type="term" value="F:metalloaminopeptidase activity"/>
    <property type="evidence" value="ECO:0007669"/>
    <property type="project" value="TreeGrafter"/>
</dbReference>
<evidence type="ECO:0000256" key="10">
    <source>
        <dbReference type="ARBA" id="ARBA00023049"/>
    </source>
</evidence>
<feature type="chain" id="PRO_5035830509" description="Aminopeptidase" evidence="16">
    <location>
        <begin position="29"/>
        <end position="1050"/>
    </location>
</feature>
<evidence type="ECO:0000256" key="11">
    <source>
        <dbReference type="ARBA" id="ARBA00023136"/>
    </source>
</evidence>
<evidence type="ECO:0000256" key="1">
    <source>
        <dbReference type="ARBA" id="ARBA00004609"/>
    </source>
</evidence>
<evidence type="ECO:0000256" key="8">
    <source>
        <dbReference type="ARBA" id="ARBA00022801"/>
    </source>
</evidence>
<dbReference type="GO" id="GO:0098552">
    <property type="term" value="C:side of membrane"/>
    <property type="evidence" value="ECO:0007669"/>
    <property type="project" value="UniProtKB-KW"/>
</dbReference>
<comment type="cofactor">
    <cofactor evidence="14">
        <name>Zn(2+)</name>
        <dbReference type="ChEBI" id="CHEBI:29105"/>
    </cofactor>
    <text evidence="14">Binds 1 zinc ion per subunit.</text>
</comment>
<evidence type="ECO:0000256" key="15">
    <source>
        <dbReference type="SAM" id="MobiDB-lite"/>
    </source>
</evidence>
<name>A0A8R2JPN7_ACYPI</name>
<dbReference type="GO" id="GO:0005615">
    <property type="term" value="C:extracellular space"/>
    <property type="evidence" value="ECO:0007669"/>
    <property type="project" value="TreeGrafter"/>
</dbReference>
<dbReference type="InterPro" id="IPR024571">
    <property type="entry name" value="ERAP1-like_C_dom"/>
</dbReference>
<evidence type="ECO:0008006" key="22">
    <source>
        <dbReference type="Google" id="ProtNLM"/>
    </source>
</evidence>
<dbReference type="InterPro" id="IPR001930">
    <property type="entry name" value="Peptidase_M1"/>
</dbReference>
<dbReference type="Pfam" id="PF17900">
    <property type="entry name" value="Peptidase_M1_N"/>
    <property type="match status" value="1"/>
</dbReference>
<dbReference type="Pfam" id="PF11838">
    <property type="entry name" value="ERAP1_C"/>
    <property type="match status" value="1"/>
</dbReference>
<feature type="domain" description="Aminopeptidase N-like N-terminal" evidence="19">
    <location>
        <begin position="43"/>
        <end position="233"/>
    </location>
</feature>
<keyword evidence="5" id="KW-0645">Protease</keyword>
<keyword evidence="9 14" id="KW-0862">Zinc</keyword>
<feature type="binding site" evidence="14">
    <location>
        <position position="341"/>
    </location>
    <ligand>
        <name>Zn(2+)</name>
        <dbReference type="ChEBI" id="CHEBI:29105"/>
        <note>catalytic</note>
    </ligand>
</feature>
<dbReference type="InterPro" id="IPR042097">
    <property type="entry name" value="Aminopeptidase_N-like_N_sf"/>
</dbReference>
<dbReference type="InterPro" id="IPR014782">
    <property type="entry name" value="Peptidase_M1_dom"/>
</dbReference>
<dbReference type="CDD" id="cd09601">
    <property type="entry name" value="M1_APN-Q_like"/>
    <property type="match status" value="1"/>
</dbReference>
<evidence type="ECO:0000256" key="5">
    <source>
        <dbReference type="ARBA" id="ARBA00022670"/>
    </source>
</evidence>
<dbReference type="InterPro" id="IPR050344">
    <property type="entry name" value="Peptidase_M1_aminopeptidases"/>
</dbReference>
<evidence type="ECO:0000259" key="18">
    <source>
        <dbReference type="Pfam" id="PF11838"/>
    </source>
</evidence>
<evidence type="ECO:0000256" key="3">
    <source>
        <dbReference type="ARBA" id="ARBA00022475"/>
    </source>
</evidence>
<dbReference type="Gene3D" id="2.60.40.1910">
    <property type="match status" value="1"/>
</dbReference>
<dbReference type="GO" id="GO:0043171">
    <property type="term" value="P:peptide catabolic process"/>
    <property type="evidence" value="ECO:0007669"/>
    <property type="project" value="TreeGrafter"/>
</dbReference>
<keyword evidence="12" id="KW-0325">Glycoprotein</keyword>
<dbReference type="Gene3D" id="2.60.40.1730">
    <property type="entry name" value="tricorn interacting facor f3 domain"/>
    <property type="match status" value="1"/>
</dbReference>
<evidence type="ECO:0000256" key="16">
    <source>
        <dbReference type="SAM" id="SignalP"/>
    </source>
</evidence>
<dbReference type="SUPFAM" id="SSF55486">
    <property type="entry name" value="Metalloproteases ('zincins'), catalytic domain"/>
    <property type="match status" value="1"/>
</dbReference>
<dbReference type="AlphaFoldDB" id="A0A8R2JPN7"/>
<sequence>MCTKTLTTIVALVATLVAVHPIACGAQAESDPSSSYRLPRDTKPLAYGLRLAPKYDKGSDVYTFAGQVEILIYINCITPNVTLNAKDMQIQSVAITELKTQKDQMVDSYELDNDAEILYIYAQNNLLPYRRYQVKIVFQGLLRTDMTGFYRSIYKENNVTKWMAVTQFKPTYARRAFPCYDEPEYKTPFNISLGKQENQMTLSNMPLYLTQNLGYYGWYVDHYETTPPIPTYLVGALVGHLKKSNAIEGSDVNVYTYNDYLDQVLYVTEETPTLFETMQNYTDSSNELKKMDFISIPDFDGDGMENWGINTYREKYMLFDDDAKMKFKEQSQMIIQNLNSHQWFGNMVTCAWWDYLWLNDGFARYFQYFAMEMMNQDWRLEELFVVEQHQTAMEFDQTPRHPITASIKTSDDIQNIFKGVICNKAAAVLRMLKCIVTEYNFQEPLKLYLKNFKNGAVTPSNLWAVYENYYFEIEYTLSENVQFTNFIQSWTDQSGYPVVNVTRNQNTYIITQRKFSVWPFNNDTTSWYIGLTYTNNLARNFNDLRPVRWLKPYTSVMYLRDSSLCTWVIFNLQSTGFYRVNYDLNNWQQLIKQLNESNTNIHVLNRAQLIDDSFNLARAGMLHYSVALNLSTYLMKEDDEIPWYTAIECLSYVVERMRRSAEGYDYIKSYVRKLADYVYRKTETLVVQHYNDDHSTLTSWNKFSVWACYLDGEYCTNNAMLNFKKWTNRERISPDIKDAALCTGIKVSNNADTWKGVLNVYMTTKSASEKNSAQAALACSQDTLILYKYLEFLFDSNTGGPVRLQDFKDICDAMSLTPQGIEALTNFLMNNIEQILRQIPTGESIVTYMYRILASKVALDIEIAKLTNLKNAAGLPPKIKASFDESYLQVEQNLLWYKGYHTTINQWTGAPLDPTTTKPDTTVSSSDTTVSSSNTTVSSSDTTVSSSNTTVSSSDTTVSSSNTTVSSSDTTVPSSNTTVSSNDTITSSTVPGVTQTMTPQPAYPTFDFDDPTLGPSIISKCPDRSGQLSCQSSLFFVIIVVTTAITMVVL</sequence>
<reference evidence="20" key="2">
    <citation type="submission" date="2022-06" db="UniProtKB">
        <authorList>
            <consortium name="EnsemblMetazoa"/>
        </authorList>
    </citation>
    <scope>IDENTIFICATION</scope>
</reference>
<feature type="signal peptide" evidence="16">
    <location>
        <begin position="1"/>
        <end position="28"/>
    </location>
</feature>
<dbReference type="KEGG" id="api:115033054"/>
<evidence type="ECO:0000256" key="4">
    <source>
        <dbReference type="ARBA" id="ARBA00022622"/>
    </source>
</evidence>
<dbReference type="GO" id="GO:0008270">
    <property type="term" value="F:zinc ion binding"/>
    <property type="evidence" value="ECO:0007669"/>
    <property type="project" value="InterPro"/>
</dbReference>
<comment type="similarity">
    <text evidence="2">Belongs to the peptidase M1 family.</text>
</comment>
<evidence type="ECO:0000256" key="2">
    <source>
        <dbReference type="ARBA" id="ARBA00010136"/>
    </source>
</evidence>
<keyword evidence="6 14" id="KW-0479">Metal-binding</keyword>
<keyword evidence="13" id="KW-0449">Lipoprotein</keyword>
<feature type="compositionally biased region" description="Low complexity" evidence="15">
    <location>
        <begin position="913"/>
        <end position="990"/>
    </location>
</feature>
<evidence type="ECO:0000256" key="12">
    <source>
        <dbReference type="ARBA" id="ARBA00023180"/>
    </source>
</evidence>
<feature type="region of interest" description="Disordered" evidence="15">
    <location>
        <begin position="908"/>
        <end position="996"/>
    </location>
</feature>
<keyword evidence="3" id="KW-1003">Cell membrane</keyword>
<feature type="domain" description="Peptidase M1 membrane alanine aminopeptidase" evidence="17">
    <location>
        <begin position="268"/>
        <end position="474"/>
    </location>
</feature>
<evidence type="ECO:0000256" key="7">
    <source>
        <dbReference type="ARBA" id="ARBA00022729"/>
    </source>
</evidence>